<dbReference type="InterPro" id="IPR012827">
    <property type="entry name" value="Hemerythrin_metal-bd"/>
</dbReference>
<evidence type="ECO:0000256" key="3">
    <source>
        <dbReference type="ARBA" id="ARBA00022723"/>
    </source>
</evidence>
<dbReference type="Proteomes" id="UP001238179">
    <property type="component" value="Chromosome"/>
</dbReference>
<dbReference type="InterPro" id="IPR016131">
    <property type="entry name" value="Haemerythrin_Fe_BS"/>
</dbReference>
<reference evidence="7" key="1">
    <citation type="journal article" date="2023" name="Int. J. Syst. Evol. Microbiol.">
        <title>Mesoterricola silvestris gen. nov., sp. nov., Mesoterricola sediminis sp. nov., Geothrix oryzae sp. nov., Geothrix edaphica sp. nov., Geothrix rubra sp. nov., and Geothrix limicola sp. nov., six novel members of Acidobacteriota isolated from soils.</title>
        <authorList>
            <person name="Itoh H."/>
            <person name="Sugisawa Y."/>
            <person name="Mise K."/>
            <person name="Xu Z."/>
            <person name="Kuniyasu M."/>
            <person name="Ushijima N."/>
            <person name="Kawano K."/>
            <person name="Kobayashi E."/>
            <person name="Shiratori Y."/>
            <person name="Masuda Y."/>
            <person name="Senoo K."/>
        </authorList>
    </citation>
    <scope>NUCLEOTIDE SEQUENCE [LARGE SCALE GENOMIC DNA]</scope>
    <source>
        <strain evidence="7">W79</strain>
    </source>
</reference>
<dbReference type="PANTHER" id="PTHR37164:SF1">
    <property type="entry name" value="BACTERIOHEMERYTHRIN"/>
    <property type="match status" value="1"/>
</dbReference>
<sequence>MEFVEWTEKYTVGNPLIDAYHHIFFQMVTEFRRAMAEEQPPPMEDRIEFLVDYTLMHFDSEERWMAKVGYPDLEAHKEVHQNFRERMKELQRRYKHEPGSVTAEEVLYLVQDWFGHHILGTDMEFKGYGNPG</sequence>
<dbReference type="GO" id="GO:0046872">
    <property type="term" value="F:metal ion binding"/>
    <property type="evidence" value="ECO:0007669"/>
    <property type="project" value="UniProtKB-KW"/>
</dbReference>
<keyword evidence="2" id="KW-0813">Transport</keyword>
<name>A0AA48K9P3_9BACT</name>
<dbReference type="GO" id="GO:0005344">
    <property type="term" value="F:oxygen carrier activity"/>
    <property type="evidence" value="ECO:0007669"/>
    <property type="project" value="UniProtKB-KW"/>
</dbReference>
<dbReference type="NCBIfam" id="TIGR02481">
    <property type="entry name" value="hemeryth_dom"/>
    <property type="match status" value="1"/>
</dbReference>
<evidence type="ECO:0000256" key="1">
    <source>
        <dbReference type="ARBA" id="ARBA00010587"/>
    </source>
</evidence>
<evidence type="ECO:0000259" key="5">
    <source>
        <dbReference type="Pfam" id="PF01814"/>
    </source>
</evidence>
<dbReference type="Pfam" id="PF01814">
    <property type="entry name" value="Hemerythrin"/>
    <property type="match status" value="1"/>
</dbReference>
<dbReference type="PROSITE" id="PS00550">
    <property type="entry name" value="HEMERYTHRINS"/>
    <property type="match status" value="1"/>
</dbReference>
<evidence type="ECO:0000256" key="2">
    <source>
        <dbReference type="ARBA" id="ARBA00022621"/>
    </source>
</evidence>
<dbReference type="NCBIfam" id="NF033749">
    <property type="entry name" value="bact_hemeryth"/>
    <property type="match status" value="1"/>
</dbReference>
<keyword evidence="2" id="KW-0561">Oxygen transport</keyword>
<dbReference type="Gene3D" id="1.20.120.50">
    <property type="entry name" value="Hemerythrin-like"/>
    <property type="match status" value="1"/>
</dbReference>
<dbReference type="InterPro" id="IPR012312">
    <property type="entry name" value="Hemerythrin-like"/>
</dbReference>
<dbReference type="InterPro" id="IPR035938">
    <property type="entry name" value="Hemerythrin-like_sf"/>
</dbReference>
<proteinExistence type="inferred from homology"/>
<comment type="similarity">
    <text evidence="1">Belongs to the hemerythrin family.</text>
</comment>
<evidence type="ECO:0000313" key="6">
    <source>
        <dbReference type="EMBL" id="BDU74194.1"/>
    </source>
</evidence>
<gene>
    <name evidence="6" type="ORF">METEAL_33680</name>
</gene>
<feature type="domain" description="Hemerythrin-like" evidence="5">
    <location>
        <begin position="15"/>
        <end position="126"/>
    </location>
</feature>
<evidence type="ECO:0000313" key="7">
    <source>
        <dbReference type="Proteomes" id="UP001238179"/>
    </source>
</evidence>
<evidence type="ECO:0000256" key="4">
    <source>
        <dbReference type="ARBA" id="ARBA00023004"/>
    </source>
</evidence>
<keyword evidence="7" id="KW-1185">Reference proteome</keyword>
<keyword evidence="3" id="KW-0479">Metal-binding</keyword>
<organism evidence="6 7">
    <name type="scientific">Mesoterricola silvestris</name>
    <dbReference type="NCBI Taxonomy" id="2927979"/>
    <lineage>
        <taxon>Bacteria</taxon>
        <taxon>Pseudomonadati</taxon>
        <taxon>Acidobacteriota</taxon>
        <taxon>Holophagae</taxon>
        <taxon>Holophagales</taxon>
        <taxon>Holophagaceae</taxon>
        <taxon>Mesoterricola</taxon>
    </lineage>
</organism>
<dbReference type="RefSeq" id="WP_316412870.1">
    <property type="nucleotide sequence ID" value="NZ_AP027080.1"/>
</dbReference>
<dbReference type="PANTHER" id="PTHR37164">
    <property type="entry name" value="BACTERIOHEMERYTHRIN"/>
    <property type="match status" value="1"/>
</dbReference>
<dbReference type="KEGG" id="msil:METEAL_33680"/>
<keyword evidence="4" id="KW-0408">Iron</keyword>
<protein>
    <recommendedName>
        <fullName evidence="5">Hemerythrin-like domain-containing protein</fullName>
    </recommendedName>
</protein>
<accession>A0AA48K9P3</accession>
<dbReference type="EMBL" id="AP027080">
    <property type="protein sequence ID" value="BDU74194.1"/>
    <property type="molecule type" value="Genomic_DNA"/>
</dbReference>
<dbReference type="AlphaFoldDB" id="A0AA48K9P3"/>
<dbReference type="CDD" id="cd12107">
    <property type="entry name" value="Hemerythrin"/>
    <property type="match status" value="1"/>
</dbReference>
<dbReference type="SUPFAM" id="SSF47188">
    <property type="entry name" value="Hemerythrin-like"/>
    <property type="match status" value="1"/>
</dbReference>
<dbReference type="InterPro" id="IPR050669">
    <property type="entry name" value="Hemerythrin"/>
</dbReference>